<keyword evidence="2" id="KW-0285">Flavoprotein</keyword>
<dbReference type="Pfam" id="PF00890">
    <property type="entry name" value="FAD_binding_2"/>
    <property type="match status" value="1"/>
</dbReference>
<dbReference type="SUPFAM" id="SSF51905">
    <property type="entry name" value="FAD/NAD(P)-binding domain"/>
    <property type="match status" value="1"/>
</dbReference>
<dbReference type="Gene3D" id="3.50.50.60">
    <property type="entry name" value="FAD/NAD(P)-binding domain"/>
    <property type="match status" value="1"/>
</dbReference>
<evidence type="ECO:0000256" key="1">
    <source>
        <dbReference type="ARBA" id="ARBA00010790"/>
    </source>
</evidence>
<dbReference type="Pfam" id="PF05199">
    <property type="entry name" value="GMC_oxred_C"/>
    <property type="match status" value="1"/>
</dbReference>
<evidence type="ECO:0000313" key="7">
    <source>
        <dbReference type="Proteomes" id="UP000271683"/>
    </source>
</evidence>
<dbReference type="InterPro" id="IPR007867">
    <property type="entry name" value="GMC_OxRtase_C"/>
</dbReference>
<evidence type="ECO:0000256" key="2">
    <source>
        <dbReference type="ARBA" id="ARBA00022630"/>
    </source>
</evidence>
<sequence>MTDRLGALAAALLGTDADEGRRIATELTRLSAAFPRPVRLGLGVAGGGLDLAARLLSGKSLARLDPATREAVCTALAARPGGRALLDAVKMPLLLAAAAGGAASAAPADAAPAAASPPAPEPELTCVAVDDWPRRSRADAVVIGSGAGGAMAARELARAGLSVVVLEEGRRFTAAEFRDRPAADRFVDLYRDGGATFALGTPPVLLPQGRGVGGTTLVNSGTCYRTPERVLRRWRDVHGLALADPARFGPLLDEVERTLRVAPQPTDVLGRNGELVLAGAAALGWKAAPMRRNAPGCAGSCQCVVGCPRNAKNGVHLNALPQACAAGAVVVTGARVERIVTARGRAVGVRFRGRLIAAPLVVAAAGALETPRLLSRSGLGGHPGIGRGLAVHPAVSLAGRFGEPVIAWRGVLQSVGVEQLHDDGVLIEATAGPPGLVSFVPPGIGRELHAELASADRLATVGAMIADQPSGRVSARTVRYRLADSDADRLRLAIVAIGELLFAAGAEAVLTGLAHRPHAHSVGELRDAVATADTRQLHLAAFHPTGSARMGADPQRAPVDPDGRLRGVHGVWVADASTLPGCPEVNPQVSIMAVALAAGRAAAAEAGR</sequence>
<evidence type="ECO:0000256" key="4">
    <source>
        <dbReference type="ARBA" id="ARBA00023002"/>
    </source>
</evidence>
<organism evidence="6 7">
    <name type="scientific">Couchioplanes caeruleus</name>
    <dbReference type="NCBI Taxonomy" id="56438"/>
    <lineage>
        <taxon>Bacteria</taxon>
        <taxon>Bacillati</taxon>
        <taxon>Actinomycetota</taxon>
        <taxon>Actinomycetes</taxon>
        <taxon>Micromonosporales</taxon>
        <taxon>Micromonosporaceae</taxon>
        <taxon>Couchioplanes</taxon>
    </lineage>
</organism>
<keyword evidence="3" id="KW-0274">FAD</keyword>
<evidence type="ECO:0000256" key="3">
    <source>
        <dbReference type="ARBA" id="ARBA00022827"/>
    </source>
</evidence>
<dbReference type="Proteomes" id="UP000271683">
    <property type="component" value="Unassembled WGS sequence"/>
</dbReference>
<dbReference type="GO" id="GO:0050660">
    <property type="term" value="F:flavin adenine dinucleotide binding"/>
    <property type="evidence" value="ECO:0007669"/>
    <property type="project" value="InterPro"/>
</dbReference>
<dbReference type="GO" id="GO:0016614">
    <property type="term" value="F:oxidoreductase activity, acting on CH-OH group of donors"/>
    <property type="evidence" value="ECO:0007669"/>
    <property type="project" value="InterPro"/>
</dbReference>
<dbReference type="Pfam" id="PF00732">
    <property type="entry name" value="GMC_oxred_N"/>
    <property type="match status" value="1"/>
</dbReference>
<keyword evidence="4" id="KW-0560">Oxidoreductase</keyword>
<dbReference type="OrthoDB" id="9798604at2"/>
<protein>
    <submittedName>
        <fullName evidence="6">Choline dehydrogenase-like flavoprotein</fullName>
    </submittedName>
</protein>
<gene>
    <name evidence="6" type="ORF">EDD30_1470</name>
</gene>
<accession>A0A3N1GEK1</accession>
<dbReference type="InterPro" id="IPR036188">
    <property type="entry name" value="FAD/NAD-bd_sf"/>
</dbReference>
<dbReference type="RefSeq" id="WP_123678129.1">
    <property type="nucleotide sequence ID" value="NZ_RJKL01000001.1"/>
</dbReference>
<comment type="caution">
    <text evidence="6">The sequence shown here is derived from an EMBL/GenBank/DDBJ whole genome shotgun (WGS) entry which is preliminary data.</text>
</comment>
<feature type="domain" description="Glucose-methanol-choline oxidoreductase N-terminal" evidence="5">
    <location>
        <begin position="366"/>
        <end position="380"/>
    </location>
</feature>
<dbReference type="PRINTS" id="PR00411">
    <property type="entry name" value="PNDRDTASEI"/>
</dbReference>
<name>A0A3N1GEK1_9ACTN</name>
<dbReference type="InterPro" id="IPR003953">
    <property type="entry name" value="FAD-dep_OxRdtase_2_FAD-bd"/>
</dbReference>
<evidence type="ECO:0000259" key="5">
    <source>
        <dbReference type="PROSITE" id="PS00624"/>
    </source>
</evidence>
<dbReference type="PANTHER" id="PTHR46056:SF12">
    <property type="entry name" value="LONG-CHAIN-ALCOHOL OXIDASE"/>
    <property type="match status" value="1"/>
</dbReference>
<proteinExistence type="inferred from homology"/>
<reference evidence="6 7" key="1">
    <citation type="submission" date="2018-11" db="EMBL/GenBank/DDBJ databases">
        <title>Sequencing the genomes of 1000 actinobacteria strains.</title>
        <authorList>
            <person name="Klenk H.-P."/>
        </authorList>
    </citation>
    <scope>NUCLEOTIDE SEQUENCE [LARGE SCALE GENOMIC DNA]</scope>
    <source>
        <strain evidence="6 7">DSM 43634</strain>
    </source>
</reference>
<comment type="similarity">
    <text evidence="1">Belongs to the GMC oxidoreductase family.</text>
</comment>
<dbReference type="EMBL" id="RJKL01000001">
    <property type="protein sequence ID" value="ROP28700.1"/>
    <property type="molecule type" value="Genomic_DNA"/>
</dbReference>
<dbReference type="PROSITE" id="PS00624">
    <property type="entry name" value="GMC_OXRED_2"/>
    <property type="match status" value="1"/>
</dbReference>
<dbReference type="PANTHER" id="PTHR46056">
    <property type="entry name" value="LONG-CHAIN-ALCOHOL OXIDASE"/>
    <property type="match status" value="1"/>
</dbReference>
<dbReference type="InterPro" id="IPR000172">
    <property type="entry name" value="GMC_OxRdtase_N"/>
</dbReference>
<evidence type="ECO:0000313" key="6">
    <source>
        <dbReference type="EMBL" id="ROP28700.1"/>
    </source>
</evidence>
<dbReference type="AlphaFoldDB" id="A0A3N1GEK1"/>